<protein>
    <submittedName>
        <fullName evidence="2">Uncharacterized protein</fullName>
    </submittedName>
</protein>
<feature type="region of interest" description="Disordered" evidence="1">
    <location>
        <begin position="156"/>
        <end position="186"/>
    </location>
</feature>
<accession>A0ABT4AAZ2</accession>
<dbReference type="RefSeq" id="WP_267537602.1">
    <property type="nucleotide sequence ID" value="NZ_JAPNKA010000001.1"/>
</dbReference>
<name>A0ABT4AAZ2_9BACT</name>
<evidence type="ECO:0000256" key="1">
    <source>
        <dbReference type="SAM" id="MobiDB-lite"/>
    </source>
</evidence>
<comment type="caution">
    <text evidence="2">The sequence shown here is derived from an EMBL/GenBank/DDBJ whole genome shotgun (WGS) entry which is preliminary data.</text>
</comment>
<keyword evidence="3" id="KW-1185">Reference proteome</keyword>
<reference evidence="2 3" key="1">
    <citation type="submission" date="2022-11" db="EMBL/GenBank/DDBJ databases">
        <title>Minimal conservation of predation-associated metabolite biosynthetic gene clusters underscores biosynthetic potential of Myxococcota including descriptions for ten novel species: Archangium lansinium sp. nov., Myxococcus landrumus sp. nov., Nannocystis bai.</title>
        <authorList>
            <person name="Ahearne A."/>
            <person name="Stevens C."/>
            <person name="Phillips K."/>
        </authorList>
    </citation>
    <scope>NUCLEOTIDE SEQUENCE [LARGE SCALE GENOMIC DNA]</scope>
    <source>
        <strain evidence="2 3">MIWBW</strain>
    </source>
</reference>
<dbReference type="EMBL" id="JAPNKA010000001">
    <property type="protein sequence ID" value="MCY1078842.1"/>
    <property type="molecule type" value="Genomic_DNA"/>
</dbReference>
<sequence>MKPLTANRLVLSRKQHRACTLSVSRAELEQRLGPPLALGDEGDGLGPRYRWEYQGECGLEVLIDLPRESSAAPQEAVVWMKHLEVEHALSHLGLSTHQVLWRADMQEPLSLDGWAVVRQDETGNRFDICVLSVPDHAECLAQLLEARAHEQSYDVELRGMKPQPRQEGTSRRDWAFASQDEHAAAL</sequence>
<dbReference type="Proteomes" id="UP001207654">
    <property type="component" value="Unassembled WGS sequence"/>
</dbReference>
<organism evidence="2 3">
    <name type="scientific">Archangium lansingense</name>
    <dbReference type="NCBI Taxonomy" id="2995310"/>
    <lineage>
        <taxon>Bacteria</taxon>
        <taxon>Pseudomonadati</taxon>
        <taxon>Myxococcota</taxon>
        <taxon>Myxococcia</taxon>
        <taxon>Myxococcales</taxon>
        <taxon>Cystobacterineae</taxon>
        <taxon>Archangiaceae</taxon>
        <taxon>Archangium</taxon>
    </lineage>
</organism>
<evidence type="ECO:0000313" key="2">
    <source>
        <dbReference type="EMBL" id="MCY1078842.1"/>
    </source>
</evidence>
<feature type="compositionally biased region" description="Basic and acidic residues" evidence="1">
    <location>
        <begin position="168"/>
        <end position="186"/>
    </location>
</feature>
<proteinExistence type="predicted"/>
<gene>
    <name evidence="2" type="ORF">OV287_30710</name>
</gene>
<evidence type="ECO:0000313" key="3">
    <source>
        <dbReference type="Proteomes" id="UP001207654"/>
    </source>
</evidence>